<reference evidence="1 3" key="1">
    <citation type="journal article" date="2017" name="BMC Genomics">
        <title>Comparative genomic and phylogenomic analyses of the Bifidobacteriaceae family.</title>
        <authorList>
            <person name="Lugli G.A."/>
            <person name="Milani C."/>
            <person name="Turroni F."/>
            <person name="Duranti S."/>
            <person name="Mancabelli L."/>
            <person name="Mangifesta M."/>
            <person name="Ferrario C."/>
            <person name="Modesto M."/>
            <person name="Mattarelli P."/>
            <person name="Jiri K."/>
            <person name="van Sinderen D."/>
            <person name="Ventura M."/>
        </authorList>
    </citation>
    <scope>NUCLEOTIDE SEQUENCE [LARGE SCALE GENOMIC DNA]</scope>
    <source>
        <strain evidence="1 3">DSM 100216</strain>
    </source>
</reference>
<dbReference type="NCBIfam" id="NF047399">
    <property type="entry name" value="BrnA_antitoxin_add"/>
    <property type="match status" value="1"/>
</dbReference>
<evidence type="ECO:0000313" key="1">
    <source>
        <dbReference type="EMBL" id="OZG69673.1"/>
    </source>
</evidence>
<sequence>MSSTAKTISGEELDRKLDDGEDILDYLDLEHPIVKHHPPLQKRVTLTMPAWMIEGLDAEADDLAISRNAVVNTWIAERLRATQRREPVAA</sequence>
<gene>
    <name evidence="2" type="ORF">BE0216_06930</name>
    <name evidence="1" type="ORF">BEUL_0090</name>
</gene>
<name>A0A261GEN8_9BIFI</name>
<dbReference type="OrthoDB" id="9798485at2"/>
<dbReference type="Proteomes" id="UP000216057">
    <property type="component" value="Unassembled WGS sequence"/>
</dbReference>
<dbReference type="EMBL" id="CP062938">
    <property type="protein sequence ID" value="QOL32218.1"/>
    <property type="molecule type" value="Genomic_DNA"/>
</dbReference>
<dbReference type="KEGG" id="beu:BE0216_06930"/>
<proteinExistence type="predicted"/>
<organism evidence="1 3">
    <name type="scientific">Bifidobacterium eulemuris</name>
    <dbReference type="NCBI Taxonomy" id="1765219"/>
    <lineage>
        <taxon>Bacteria</taxon>
        <taxon>Bacillati</taxon>
        <taxon>Actinomycetota</taxon>
        <taxon>Actinomycetes</taxon>
        <taxon>Bifidobacteriales</taxon>
        <taxon>Bifidobacteriaceae</taxon>
        <taxon>Bifidobacterium</taxon>
    </lineage>
</organism>
<dbReference type="Proteomes" id="UP000593943">
    <property type="component" value="Chromosome"/>
</dbReference>
<reference evidence="2 4" key="2">
    <citation type="submission" date="2020-10" db="EMBL/GenBank/DDBJ databases">
        <title>Genome sequencing of Bifidobacterium eulemuris_DSMZ_100216.</title>
        <authorList>
            <person name="Kim J."/>
        </authorList>
    </citation>
    <scope>NUCLEOTIDE SEQUENCE [LARGE SCALE GENOMIC DNA]</scope>
    <source>
        <strain evidence="2 4">DSM 100216</strain>
    </source>
</reference>
<dbReference type="RefSeq" id="WP_094635820.1">
    <property type="nucleotide sequence ID" value="NZ_CP062938.1"/>
</dbReference>
<keyword evidence="4" id="KW-1185">Reference proteome</keyword>
<evidence type="ECO:0000313" key="2">
    <source>
        <dbReference type="EMBL" id="QOL32218.1"/>
    </source>
</evidence>
<evidence type="ECO:0000313" key="3">
    <source>
        <dbReference type="Proteomes" id="UP000216057"/>
    </source>
</evidence>
<dbReference type="AlphaFoldDB" id="A0A261GEN8"/>
<dbReference type="EMBL" id="MWWZ01000001">
    <property type="protein sequence ID" value="OZG69673.1"/>
    <property type="molecule type" value="Genomic_DNA"/>
</dbReference>
<accession>A0A261GEN8</accession>
<protein>
    <submittedName>
        <fullName evidence="1">Antitoxin</fullName>
    </submittedName>
</protein>
<evidence type="ECO:0000313" key="4">
    <source>
        <dbReference type="Proteomes" id="UP000593943"/>
    </source>
</evidence>